<comment type="cofactor">
    <cofactor evidence="1 5">
        <name>pyridoxal 5'-phosphate</name>
        <dbReference type="ChEBI" id="CHEBI:597326"/>
    </cofactor>
</comment>
<evidence type="ECO:0000256" key="5">
    <source>
        <dbReference type="RuleBase" id="RU004516"/>
    </source>
</evidence>
<keyword evidence="7" id="KW-1185">Reference proteome</keyword>
<dbReference type="InterPro" id="IPR001544">
    <property type="entry name" value="Aminotrans_IV"/>
</dbReference>
<sequence length="255" mass="29570">MDNKEIEQSIVLDDGYAFGKGLFETILILREPVFLKEHIKRLNDGINLLGIDNFISEKDIREKVEELKLMNCALKIMVSKKNIIYSNRPIIYREEHYKRGFNLKVSNYKRNQFSKTTYIKSLNYLDNILEKELALKEGFDEAIFLNLDNFLCEGSVSNLFLVKNEIIYTPKISSGILPGIVRNFLINNLRSKDYKVIEDVISLEDLKNSDGAFLTNSLMGIMKINSVDGENIKNNKIIDEIKLYYDNHINSKYGY</sequence>
<dbReference type="InterPro" id="IPR036038">
    <property type="entry name" value="Aminotransferase-like"/>
</dbReference>
<keyword evidence="6" id="KW-0032">Aminotransferase</keyword>
<dbReference type="Proteomes" id="UP000031366">
    <property type="component" value="Unassembled WGS sequence"/>
</dbReference>
<protein>
    <submittedName>
        <fullName evidence="6">Aminotransferase class IV family protein</fullName>
    </submittedName>
</protein>
<dbReference type="InterPro" id="IPR018300">
    <property type="entry name" value="Aminotrans_IV_CS"/>
</dbReference>
<keyword evidence="3 5" id="KW-0663">Pyridoxal phosphate</keyword>
<dbReference type="EMBL" id="AYSO01000012">
    <property type="protein sequence ID" value="KIE48114.1"/>
    <property type="molecule type" value="Genomic_DNA"/>
</dbReference>
<comment type="caution">
    <text evidence="6">The sequence shown here is derived from an EMBL/GenBank/DDBJ whole genome shotgun (WGS) entry which is preliminary data.</text>
</comment>
<name>A0A0C1U5Y7_9CLOT</name>
<dbReference type="RefSeq" id="WP_039630448.1">
    <property type="nucleotide sequence ID" value="NZ_AYSO01000012.1"/>
</dbReference>
<comment type="similarity">
    <text evidence="2 4">Belongs to the class-IV pyridoxal-phosphate-dependent aminotransferase family.</text>
</comment>
<gene>
    <name evidence="6" type="ORF">U732_3896</name>
</gene>
<dbReference type="PROSITE" id="PS00770">
    <property type="entry name" value="AA_TRANSFER_CLASS_4"/>
    <property type="match status" value="1"/>
</dbReference>
<dbReference type="PANTHER" id="PTHR42743">
    <property type="entry name" value="AMINO-ACID AMINOTRANSFERASE"/>
    <property type="match status" value="1"/>
</dbReference>
<dbReference type="Gene3D" id="3.30.470.10">
    <property type="match status" value="1"/>
</dbReference>
<dbReference type="GO" id="GO:0008652">
    <property type="term" value="P:amino acid biosynthetic process"/>
    <property type="evidence" value="ECO:0007669"/>
    <property type="project" value="UniProtKB-ARBA"/>
</dbReference>
<dbReference type="InterPro" id="IPR043131">
    <property type="entry name" value="BCAT-like_N"/>
</dbReference>
<evidence type="ECO:0000256" key="4">
    <source>
        <dbReference type="RuleBase" id="RU004106"/>
    </source>
</evidence>
<dbReference type="AlphaFoldDB" id="A0A0C1U5Y7"/>
<dbReference type="STRING" id="29341.RSJ17_11640"/>
<dbReference type="Gene3D" id="3.20.10.10">
    <property type="entry name" value="D-amino Acid Aminotransferase, subunit A, domain 2"/>
    <property type="match status" value="1"/>
</dbReference>
<evidence type="ECO:0000313" key="6">
    <source>
        <dbReference type="EMBL" id="KIE48114.1"/>
    </source>
</evidence>
<organism evidence="6 7">
    <name type="scientific">Clostridium argentinense CDC 2741</name>
    <dbReference type="NCBI Taxonomy" id="1418104"/>
    <lineage>
        <taxon>Bacteria</taxon>
        <taxon>Bacillati</taxon>
        <taxon>Bacillota</taxon>
        <taxon>Clostridia</taxon>
        <taxon>Eubacteriales</taxon>
        <taxon>Clostridiaceae</taxon>
        <taxon>Clostridium</taxon>
    </lineage>
</organism>
<dbReference type="FunFam" id="3.20.10.10:FF:000002">
    <property type="entry name" value="D-alanine aminotransferase"/>
    <property type="match status" value="1"/>
</dbReference>
<dbReference type="GO" id="GO:0008483">
    <property type="term" value="F:transaminase activity"/>
    <property type="evidence" value="ECO:0007669"/>
    <property type="project" value="UniProtKB-KW"/>
</dbReference>
<accession>A0A0C1U5Y7</accession>
<dbReference type="PANTHER" id="PTHR42743:SF11">
    <property type="entry name" value="AMINODEOXYCHORISMATE LYASE"/>
    <property type="match status" value="1"/>
</dbReference>
<dbReference type="CDD" id="cd00449">
    <property type="entry name" value="PLPDE_IV"/>
    <property type="match status" value="1"/>
</dbReference>
<reference evidence="6 7" key="1">
    <citation type="journal article" date="2015" name="Infect. Genet. Evol.">
        <title>Genomic sequences of six botulinum neurotoxin-producing strains representing three clostridial species illustrate the mobility and diversity of botulinum neurotoxin genes.</title>
        <authorList>
            <person name="Smith T.J."/>
            <person name="Hill K.K."/>
            <person name="Xie G."/>
            <person name="Foley B.T."/>
            <person name="Williamson C.H."/>
            <person name="Foster J.T."/>
            <person name="Johnson S.L."/>
            <person name="Chertkov O."/>
            <person name="Teshima H."/>
            <person name="Gibbons H.S."/>
            <person name="Johnsky L.A."/>
            <person name="Karavis M.A."/>
            <person name="Smith L.A."/>
        </authorList>
    </citation>
    <scope>NUCLEOTIDE SEQUENCE [LARGE SCALE GENOMIC DNA]</scope>
    <source>
        <strain evidence="6 7">CDC 2741</strain>
    </source>
</reference>
<evidence type="ECO:0000256" key="1">
    <source>
        <dbReference type="ARBA" id="ARBA00001933"/>
    </source>
</evidence>
<dbReference type="Pfam" id="PF01063">
    <property type="entry name" value="Aminotran_4"/>
    <property type="match status" value="1"/>
</dbReference>
<dbReference type="GO" id="GO:0005829">
    <property type="term" value="C:cytosol"/>
    <property type="evidence" value="ECO:0007669"/>
    <property type="project" value="TreeGrafter"/>
</dbReference>
<evidence type="ECO:0000256" key="2">
    <source>
        <dbReference type="ARBA" id="ARBA00009320"/>
    </source>
</evidence>
<evidence type="ECO:0000256" key="3">
    <source>
        <dbReference type="ARBA" id="ARBA00022898"/>
    </source>
</evidence>
<dbReference type="SUPFAM" id="SSF56752">
    <property type="entry name" value="D-aminoacid aminotransferase-like PLP-dependent enzymes"/>
    <property type="match status" value="1"/>
</dbReference>
<proteinExistence type="inferred from homology"/>
<dbReference type="GO" id="GO:0046394">
    <property type="term" value="P:carboxylic acid biosynthetic process"/>
    <property type="evidence" value="ECO:0007669"/>
    <property type="project" value="UniProtKB-ARBA"/>
</dbReference>
<dbReference type="OrthoDB" id="9805628at2"/>
<keyword evidence="6" id="KW-0808">Transferase</keyword>
<dbReference type="InterPro" id="IPR043132">
    <property type="entry name" value="BCAT-like_C"/>
</dbReference>
<evidence type="ECO:0000313" key="7">
    <source>
        <dbReference type="Proteomes" id="UP000031366"/>
    </source>
</evidence>
<dbReference type="InterPro" id="IPR050571">
    <property type="entry name" value="Class-IV_PLP-Dep_Aminotrnsfr"/>
</dbReference>